<dbReference type="HOGENOM" id="CLU_042529_19_0_5"/>
<dbReference type="OrthoDB" id="9799347at2"/>
<organism evidence="7 8">
    <name type="scientific">Magnetococcus marinus (strain ATCC BAA-1437 / JCM 17883 / MC-1)</name>
    <dbReference type="NCBI Taxonomy" id="156889"/>
    <lineage>
        <taxon>Bacteria</taxon>
        <taxon>Pseudomonadati</taxon>
        <taxon>Pseudomonadota</taxon>
        <taxon>Magnetococcia</taxon>
        <taxon>Magnetococcales</taxon>
        <taxon>Magnetococcaceae</taxon>
        <taxon>Magnetococcus</taxon>
    </lineage>
</organism>
<dbReference type="InterPro" id="IPR013740">
    <property type="entry name" value="Redoxin"/>
</dbReference>
<evidence type="ECO:0000256" key="5">
    <source>
        <dbReference type="ARBA" id="ARBA00023284"/>
    </source>
</evidence>
<dbReference type="PANTHER" id="PTHR42852:SF6">
    <property type="entry name" value="THIOL:DISULFIDE INTERCHANGE PROTEIN DSBE"/>
    <property type="match status" value="1"/>
</dbReference>
<keyword evidence="8" id="KW-1185">Reference proteome</keyword>
<dbReference type="PANTHER" id="PTHR42852">
    <property type="entry name" value="THIOL:DISULFIDE INTERCHANGE PROTEIN DSBE"/>
    <property type="match status" value="1"/>
</dbReference>
<evidence type="ECO:0000313" key="7">
    <source>
        <dbReference type="EMBL" id="ABK45988.1"/>
    </source>
</evidence>
<dbReference type="Gene3D" id="3.40.30.10">
    <property type="entry name" value="Glutaredoxin"/>
    <property type="match status" value="1"/>
</dbReference>
<keyword evidence="4" id="KW-1015">Disulfide bond</keyword>
<dbReference type="InterPro" id="IPR004799">
    <property type="entry name" value="Periplasmic_diS_OxRdtase_DsbE"/>
</dbReference>
<gene>
    <name evidence="7" type="ordered locus">Mmc1_3503</name>
</gene>
<comment type="subcellular location">
    <subcellularLocation>
        <location evidence="1">Cell envelope</location>
    </subcellularLocation>
</comment>
<dbReference type="GO" id="GO:0015036">
    <property type="term" value="F:disulfide oxidoreductase activity"/>
    <property type="evidence" value="ECO:0007669"/>
    <property type="project" value="InterPro"/>
</dbReference>
<dbReference type="SUPFAM" id="SSF52833">
    <property type="entry name" value="Thioredoxin-like"/>
    <property type="match status" value="1"/>
</dbReference>
<dbReference type="Proteomes" id="UP000002586">
    <property type="component" value="Chromosome"/>
</dbReference>
<dbReference type="eggNOG" id="COG0526">
    <property type="taxonomic scope" value="Bacteria"/>
</dbReference>
<evidence type="ECO:0000256" key="1">
    <source>
        <dbReference type="ARBA" id="ARBA00004196"/>
    </source>
</evidence>
<feature type="domain" description="Thioredoxin" evidence="6">
    <location>
        <begin position="34"/>
        <end position="179"/>
    </location>
</feature>
<keyword evidence="5" id="KW-0676">Redox-active center</keyword>
<dbReference type="PROSITE" id="PS00194">
    <property type="entry name" value="THIOREDOXIN_1"/>
    <property type="match status" value="1"/>
</dbReference>
<proteinExistence type="inferred from homology"/>
<evidence type="ECO:0000256" key="4">
    <source>
        <dbReference type="ARBA" id="ARBA00023157"/>
    </source>
</evidence>
<dbReference type="Pfam" id="PF08534">
    <property type="entry name" value="Redoxin"/>
    <property type="match status" value="1"/>
</dbReference>
<dbReference type="InterPro" id="IPR017937">
    <property type="entry name" value="Thioredoxin_CS"/>
</dbReference>
<accession>A0LDE5</accession>
<dbReference type="KEGG" id="mgm:Mmc1_3503"/>
<evidence type="ECO:0000259" key="6">
    <source>
        <dbReference type="PROSITE" id="PS51352"/>
    </source>
</evidence>
<dbReference type="STRING" id="156889.Mmc1_3503"/>
<dbReference type="EMBL" id="CP000471">
    <property type="protein sequence ID" value="ABK45988.1"/>
    <property type="molecule type" value="Genomic_DNA"/>
</dbReference>
<evidence type="ECO:0000256" key="3">
    <source>
        <dbReference type="ARBA" id="ARBA00022748"/>
    </source>
</evidence>
<dbReference type="InterPro" id="IPR050553">
    <property type="entry name" value="Thioredoxin_ResA/DsbE_sf"/>
</dbReference>
<dbReference type="InterPro" id="IPR036249">
    <property type="entry name" value="Thioredoxin-like_sf"/>
</dbReference>
<dbReference type="NCBIfam" id="TIGR00385">
    <property type="entry name" value="dsbE"/>
    <property type="match status" value="1"/>
</dbReference>
<dbReference type="RefSeq" id="WP_011715044.1">
    <property type="nucleotide sequence ID" value="NC_008576.1"/>
</dbReference>
<sequence length="186" mass="20321" precursor="true">MGKLWKILLLGVIVGILVLMALGLGHDSKKIPTALLDKPAPPLRGPALTGSATIDIADYKGKWVLVNFWGSWCGACVSEHPELLQLDRIAKQRDDFAIIGIDYKDTRSGAISFLQRHGTPSYAMVFDPDQKVAIEWGVVRAPESYFVNPAGKIVKKEYGPLMPGWFDKVALPLMRTHTPSPTPGAS</sequence>
<evidence type="ECO:0000313" key="8">
    <source>
        <dbReference type="Proteomes" id="UP000002586"/>
    </source>
</evidence>
<dbReference type="AlphaFoldDB" id="A0LDE5"/>
<name>A0LDE5_MAGMM</name>
<keyword evidence="3" id="KW-0201">Cytochrome c-type biogenesis</keyword>
<comment type="similarity">
    <text evidence="2">Belongs to the thioredoxin family. DsbE subfamily.</text>
</comment>
<dbReference type="GO" id="GO:0017004">
    <property type="term" value="P:cytochrome complex assembly"/>
    <property type="evidence" value="ECO:0007669"/>
    <property type="project" value="UniProtKB-KW"/>
</dbReference>
<evidence type="ECO:0000256" key="2">
    <source>
        <dbReference type="ARBA" id="ARBA00007758"/>
    </source>
</evidence>
<dbReference type="PROSITE" id="PS51352">
    <property type="entry name" value="THIOREDOXIN_2"/>
    <property type="match status" value="1"/>
</dbReference>
<dbReference type="GO" id="GO:0030288">
    <property type="term" value="C:outer membrane-bounded periplasmic space"/>
    <property type="evidence" value="ECO:0007669"/>
    <property type="project" value="InterPro"/>
</dbReference>
<reference evidence="7 8" key="2">
    <citation type="journal article" date="2012" name="Int. J. Syst. Evol. Microbiol.">
        <title>Magnetococcus marinus gen. nov., sp. nov., a marine, magnetotactic bacterium that represents a novel lineage (Magnetococcaceae fam. nov.; Magnetococcales ord. nov.) at the base of the Alphaproteobacteria.</title>
        <authorList>
            <person name="Bazylinski D.A."/>
            <person name="Williams T.J."/>
            <person name="Lefevre C.T."/>
            <person name="Berg R.J."/>
            <person name="Zhang C.L."/>
            <person name="Bowser S.S."/>
            <person name="Dean A.J."/>
            <person name="Beveridge T.J."/>
        </authorList>
    </citation>
    <scope>NUCLEOTIDE SEQUENCE [LARGE SCALE GENOMIC DNA]</scope>
    <source>
        <strain evidence="8">ATCC BAA-1437 / JCM 17883 / MC-1</strain>
    </source>
</reference>
<protein>
    <submittedName>
        <fullName evidence="7">Periplasmic protein thiol--disulfide oxidoreductase DsbE</fullName>
    </submittedName>
</protein>
<dbReference type="InterPro" id="IPR013766">
    <property type="entry name" value="Thioredoxin_domain"/>
</dbReference>
<reference evidence="8" key="1">
    <citation type="journal article" date="2009" name="Appl. Environ. Microbiol.">
        <title>Complete genome sequence of the chemolithoautotrophic marine magnetotactic coccus strain MC-1.</title>
        <authorList>
            <person name="Schubbe S."/>
            <person name="Williams T.J."/>
            <person name="Xie G."/>
            <person name="Kiss H.E."/>
            <person name="Brettin T.S."/>
            <person name="Martinez D."/>
            <person name="Ross C.A."/>
            <person name="Schuler D."/>
            <person name="Cox B.L."/>
            <person name="Nealson K.H."/>
            <person name="Bazylinski D.A."/>
        </authorList>
    </citation>
    <scope>NUCLEOTIDE SEQUENCE [LARGE SCALE GENOMIC DNA]</scope>
    <source>
        <strain evidence="8">ATCC BAA-1437 / JCM 17883 / MC-1</strain>
    </source>
</reference>
<dbReference type="CDD" id="cd03010">
    <property type="entry name" value="TlpA_like_DsbE"/>
    <property type="match status" value="1"/>
</dbReference>